<organism evidence="2">
    <name type="scientific">Brassica campestris</name>
    <name type="common">Field mustard</name>
    <dbReference type="NCBI Taxonomy" id="3711"/>
    <lineage>
        <taxon>Eukaryota</taxon>
        <taxon>Viridiplantae</taxon>
        <taxon>Streptophyta</taxon>
        <taxon>Embryophyta</taxon>
        <taxon>Tracheophyta</taxon>
        <taxon>Spermatophyta</taxon>
        <taxon>Magnoliopsida</taxon>
        <taxon>eudicotyledons</taxon>
        <taxon>Gunneridae</taxon>
        <taxon>Pentapetalae</taxon>
        <taxon>rosids</taxon>
        <taxon>malvids</taxon>
        <taxon>Brassicales</taxon>
        <taxon>Brassicaceae</taxon>
        <taxon>Brassiceae</taxon>
        <taxon>Brassica</taxon>
    </lineage>
</organism>
<dbReference type="InterPro" id="IPR044592">
    <property type="entry name" value="RING1A/B"/>
</dbReference>
<evidence type="ECO:0000313" key="2">
    <source>
        <dbReference type="EMBL" id="VDC69063.1"/>
    </source>
</evidence>
<feature type="compositionally biased region" description="Basic and acidic residues" evidence="1">
    <location>
        <begin position="63"/>
        <end position="81"/>
    </location>
</feature>
<feature type="region of interest" description="Disordered" evidence="1">
    <location>
        <begin position="1"/>
        <end position="109"/>
    </location>
</feature>
<feature type="compositionally biased region" description="Acidic residues" evidence="1">
    <location>
        <begin position="268"/>
        <end position="279"/>
    </location>
</feature>
<name>A0A3P5Z4P6_BRACM</name>
<dbReference type="PANTHER" id="PTHR46537">
    <property type="entry name" value="OS11G0578200 PROTEIN"/>
    <property type="match status" value="1"/>
</dbReference>
<feature type="compositionally biased region" description="Basic and acidic residues" evidence="1">
    <location>
        <begin position="296"/>
        <end position="306"/>
    </location>
</feature>
<proteinExistence type="predicted"/>
<feature type="compositionally biased region" description="Acidic residues" evidence="1">
    <location>
        <begin position="49"/>
        <end position="60"/>
    </location>
</feature>
<evidence type="ECO:0000256" key="1">
    <source>
        <dbReference type="SAM" id="MobiDB-lite"/>
    </source>
</evidence>
<feature type="compositionally biased region" description="Basic and acidic residues" evidence="1">
    <location>
        <begin position="323"/>
        <end position="334"/>
    </location>
</feature>
<gene>
    <name evidence="2" type="ORF">BRAA06T27603Z</name>
</gene>
<feature type="compositionally biased region" description="Acidic residues" evidence="1">
    <location>
        <begin position="82"/>
        <end position="98"/>
    </location>
</feature>
<sequence>MNRVRAIWREEEKREEGGSHEPPPTMPVKKQGDGGGDQQQQQLHRFDPEAEENNQPEDLQDSTLEKKDDEQEQEEVKRDEAEKEEEEEDGDEEPEEDSKEISPSADKSEFMEIDLGEIRKDVQCPICLVQCMHMLIRVSCFLPRDYKENKDCDGVPAPLLPGMNNECPACRKHCASRRSLRDDPKFDALIAALFTNIDSYEEEEFAFHEDDKARNKQIQASIAEISQRQSEALVKRKSFGKEAVVLMRSQRSGSGSRRRRNSRNTEQNADEAHEDDDNNEDHNNNNNGGGGGGRDSSSDERGPEVRVRKRRKRSANNNNGNCGDKDTEVYRDSSKGISPGLVWNPEMLAWGRSATRSNPRHENNTTGGSSKSVRNARVNKLVEYLKRSSVDGKSVEVDIDVKLVSLDTKCVPDLPQPYLCCRPTFLVKQLREFVALKMHLKTEDVELLVKRGLGGEDKAIETLPASAVVSKDEMQSLEDNETLSKLKTDFNSSQEQHLLYVEDPNYFTRGATSACSSKSYKEKCVSSSSTQNKHYGPSPNVMTLVDLEDEMKEDLMANDLE</sequence>
<dbReference type="PANTHER" id="PTHR46537:SF9">
    <property type="entry name" value="E3 UBIQUITIN-PROTEIN LIGASE RING1A-RELATED"/>
    <property type="match status" value="1"/>
</dbReference>
<feature type="region of interest" description="Disordered" evidence="1">
    <location>
        <begin position="354"/>
        <end position="374"/>
    </location>
</feature>
<feature type="region of interest" description="Disordered" evidence="1">
    <location>
        <begin position="244"/>
        <end position="342"/>
    </location>
</feature>
<dbReference type="AlphaFoldDB" id="A0A3P5Z4P6"/>
<accession>A0A3P5Z4P6</accession>
<feature type="compositionally biased region" description="Polar residues" evidence="1">
    <location>
        <begin position="364"/>
        <end position="373"/>
    </location>
</feature>
<protein>
    <recommendedName>
        <fullName evidence="3">RING-type domain-containing protein</fullName>
    </recommendedName>
</protein>
<feature type="compositionally biased region" description="Basic and acidic residues" evidence="1">
    <location>
        <begin position="7"/>
        <end position="19"/>
    </location>
</feature>
<dbReference type="EMBL" id="LR031569">
    <property type="protein sequence ID" value="VDC69063.1"/>
    <property type="molecule type" value="Genomic_DNA"/>
</dbReference>
<reference evidence="2" key="1">
    <citation type="submission" date="2018-11" db="EMBL/GenBank/DDBJ databases">
        <authorList>
            <consortium name="Genoscope - CEA"/>
            <person name="William W."/>
        </authorList>
    </citation>
    <scope>NUCLEOTIDE SEQUENCE</scope>
</reference>
<evidence type="ECO:0008006" key="3">
    <source>
        <dbReference type="Google" id="ProtNLM"/>
    </source>
</evidence>